<dbReference type="OrthoDB" id="90760at2"/>
<protein>
    <submittedName>
        <fullName evidence="4">Minor tail protein</fullName>
    </submittedName>
</protein>
<gene>
    <name evidence="4" type="ORF">C7459_102308</name>
</gene>
<dbReference type="PANTHER" id="PTHR37813:SF1">
    <property type="entry name" value="FELS-2 PROPHAGE PROTEIN"/>
    <property type="match status" value="1"/>
</dbReference>
<feature type="transmembrane region" description="Helical" evidence="2">
    <location>
        <begin position="497"/>
        <end position="517"/>
    </location>
</feature>
<keyword evidence="5" id="KW-1185">Reference proteome</keyword>
<evidence type="ECO:0000256" key="1">
    <source>
        <dbReference type="ARBA" id="ARBA00022612"/>
    </source>
</evidence>
<name>A0A316DCV9_9BACL</name>
<keyword evidence="1" id="KW-1188">Viral release from host cell</keyword>
<evidence type="ECO:0000256" key="2">
    <source>
        <dbReference type="SAM" id="Phobius"/>
    </source>
</evidence>
<keyword evidence="2" id="KW-0812">Transmembrane</keyword>
<dbReference type="InterPro" id="IPR010090">
    <property type="entry name" value="Phage_tape_meas"/>
</dbReference>
<comment type="caution">
    <text evidence="4">The sequence shown here is derived from an EMBL/GenBank/DDBJ whole genome shotgun (WGS) entry which is preliminary data.</text>
</comment>
<evidence type="ECO:0000313" key="5">
    <source>
        <dbReference type="Proteomes" id="UP000245634"/>
    </source>
</evidence>
<dbReference type="Proteomes" id="UP000245634">
    <property type="component" value="Unassembled WGS sequence"/>
</dbReference>
<dbReference type="Pfam" id="PF10145">
    <property type="entry name" value="PhageMin_Tail"/>
    <property type="match status" value="1"/>
</dbReference>
<dbReference type="EMBL" id="QGGL01000002">
    <property type="protein sequence ID" value="PWK16061.1"/>
    <property type="molecule type" value="Genomic_DNA"/>
</dbReference>
<evidence type="ECO:0000259" key="3">
    <source>
        <dbReference type="Pfam" id="PF10145"/>
    </source>
</evidence>
<dbReference type="RefSeq" id="WP_109686483.1">
    <property type="nucleotide sequence ID" value="NZ_QGGL01000002.1"/>
</dbReference>
<reference evidence="4 5" key="1">
    <citation type="submission" date="2018-05" db="EMBL/GenBank/DDBJ databases">
        <title>Genomic Encyclopedia of Type Strains, Phase IV (KMG-IV): sequencing the most valuable type-strain genomes for metagenomic binning, comparative biology and taxonomic classification.</title>
        <authorList>
            <person name="Goeker M."/>
        </authorList>
    </citation>
    <scope>NUCLEOTIDE SEQUENCE [LARGE SCALE GENOMIC DNA]</scope>
    <source>
        <strain evidence="4 5">DSM 18773</strain>
    </source>
</reference>
<proteinExistence type="predicted"/>
<feature type="transmembrane region" description="Helical" evidence="2">
    <location>
        <begin position="556"/>
        <end position="576"/>
    </location>
</feature>
<organism evidence="4 5">
    <name type="scientific">Tumebacillus permanentifrigoris</name>
    <dbReference type="NCBI Taxonomy" id="378543"/>
    <lineage>
        <taxon>Bacteria</taxon>
        <taxon>Bacillati</taxon>
        <taxon>Bacillota</taxon>
        <taxon>Bacilli</taxon>
        <taxon>Bacillales</taxon>
        <taxon>Alicyclobacillaceae</taxon>
        <taxon>Tumebacillus</taxon>
    </lineage>
</organism>
<evidence type="ECO:0000313" key="4">
    <source>
        <dbReference type="EMBL" id="PWK16061.1"/>
    </source>
</evidence>
<dbReference type="PANTHER" id="PTHR37813">
    <property type="entry name" value="FELS-2 PROPHAGE PROTEIN"/>
    <property type="match status" value="1"/>
</dbReference>
<feature type="domain" description="Phage tail tape measure protein" evidence="3">
    <location>
        <begin position="120"/>
        <end position="293"/>
    </location>
</feature>
<dbReference type="AlphaFoldDB" id="A0A316DCV9"/>
<feature type="transmembrane region" description="Helical" evidence="2">
    <location>
        <begin position="524"/>
        <end position="544"/>
    </location>
</feature>
<keyword evidence="2" id="KW-0472">Membrane</keyword>
<accession>A0A316DCV9</accession>
<keyword evidence="2" id="KW-1133">Transmembrane helix</keyword>
<sequence>MSREFEILFKIGSHLTSQFTRSFSDATKITGQLGDNVVKLGSMFKGLAAAAGAGFAINEAFSSANDFQKAMNHVAAATGASSDEMRDMQELSKNLYNKNLNDDWESVSKALITTKNVTKLTGSELENATNNALALKDTFEFDVGESVKTADTMMKNFGITSDNAFGLVAQGAQQGLDKSGELLDSANEYSPHFKALGFSANEMFDTFSAGMESGAFNLDKVGDAVKEFNIRAKDGSAGSAEAFQALGMDADKMAQTFAKSGPDAKASFDQVVQAISAIEDPVKKNQIGVQLFGTQFEDLEAGVIAAMGTARSQFDMTQGTMEKIREVRFNTVGEAFKGIGRQLETGLVIPLVQKTLPAFDWLATKIESAMPGIQKFGGSFLSFLAPVGGVLKDIGGWITGMFANDSSASFLNTFKESFLTFGETGKSVVSSVVAGFEKFKPVIEKNVSFIMSTVIPTFGRIAGFIINDVVPHITGAFEKIAPLLTGVFSKFQPILEGVFGVFNFVFPAIASIVTNVVDAIGGVIGGLLTTFGGVIDFVVGVFSGDWGKAWGGVSDIFTGIFSALGSILAAPINFAIDMLNLAIGGLNSVKINVPDWVPGIGGESFGVNIPQIPKIGGYADGGIVSSPEVAWVGEGGDTEVIVPINNSKRSQSLWQTAGSMLGVDMGGGQGGGGSITVHNNPTIVVQGGGPDVQGQVERGLKNNNDDLISKLKQIRQQEARLSYG</sequence>